<evidence type="ECO:0000256" key="1">
    <source>
        <dbReference type="SAM" id="MobiDB-lite"/>
    </source>
</evidence>
<evidence type="ECO:0000313" key="2">
    <source>
        <dbReference type="EMBL" id="KAA6373349.1"/>
    </source>
</evidence>
<feature type="non-terminal residue" evidence="2">
    <location>
        <position position="130"/>
    </location>
</feature>
<reference evidence="2 3" key="1">
    <citation type="submission" date="2019-03" db="EMBL/GenBank/DDBJ databases">
        <title>Single cell metagenomics reveals metabolic interactions within the superorganism composed of flagellate Streblomastix strix and complex community of Bacteroidetes bacteria on its surface.</title>
        <authorList>
            <person name="Treitli S.C."/>
            <person name="Kolisko M."/>
            <person name="Husnik F."/>
            <person name="Keeling P."/>
            <person name="Hampl V."/>
        </authorList>
    </citation>
    <scope>NUCLEOTIDE SEQUENCE [LARGE SCALE GENOMIC DNA]</scope>
    <source>
        <strain evidence="2">ST1C</strain>
    </source>
</reference>
<gene>
    <name evidence="2" type="ORF">EZS28_031123</name>
</gene>
<dbReference type="AlphaFoldDB" id="A0A5J4USG5"/>
<evidence type="ECO:0000313" key="3">
    <source>
        <dbReference type="Proteomes" id="UP000324800"/>
    </source>
</evidence>
<dbReference type="EMBL" id="SNRW01012831">
    <property type="protein sequence ID" value="KAA6373349.1"/>
    <property type="molecule type" value="Genomic_DNA"/>
</dbReference>
<proteinExistence type="predicted"/>
<dbReference type="Proteomes" id="UP000324800">
    <property type="component" value="Unassembled WGS sequence"/>
</dbReference>
<accession>A0A5J4USG5</accession>
<name>A0A5J4USG5_9EUKA</name>
<sequence length="130" mass="15085">MDAIVEDGQNYEAEGRDKNRPLKPEEEIITLDLHLPAVKKSDERFKKIPQVTEENFIEDKVELQSKKVQITKVPPDALQSGKIKLNETYQRDLLQKTAELSLKAMKPHHDSKGNVFERLYSMHQDDMVKQ</sequence>
<organism evidence="2 3">
    <name type="scientific">Streblomastix strix</name>
    <dbReference type="NCBI Taxonomy" id="222440"/>
    <lineage>
        <taxon>Eukaryota</taxon>
        <taxon>Metamonada</taxon>
        <taxon>Preaxostyla</taxon>
        <taxon>Oxymonadida</taxon>
        <taxon>Streblomastigidae</taxon>
        <taxon>Streblomastix</taxon>
    </lineage>
</organism>
<feature type="region of interest" description="Disordered" evidence="1">
    <location>
        <begin position="1"/>
        <end position="24"/>
    </location>
</feature>
<comment type="caution">
    <text evidence="2">The sequence shown here is derived from an EMBL/GenBank/DDBJ whole genome shotgun (WGS) entry which is preliminary data.</text>
</comment>
<protein>
    <submittedName>
        <fullName evidence="2">Uncharacterized protein</fullName>
    </submittedName>
</protein>
<feature type="compositionally biased region" description="Basic and acidic residues" evidence="1">
    <location>
        <begin position="13"/>
        <end position="24"/>
    </location>
</feature>